<name>W7YBN3_9BACT</name>
<feature type="transmembrane region" description="Helical" evidence="1">
    <location>
        <begin position="12"/>
        <end position="31"/>
    </location>
</feature>
<evidence type="ECO:0000313" key="3">
    <source>
        <dbReference type="EMBL" id="GAF05842.1"/>
    </source>
</evidence>
<keyword evidence="1" id="KW-0812">Transmembrane</keyword>
<gene>
    <name evidence="3" type="ORF">JCM21142_114596</name>
</gene>
<dbReference type="OrthoDB" id="9813328at2"/>
<dbReference type="STRING" id="869213.GCA_000517085_01574"/>
<keyword evidence="4" id="KW-1185">Reference proteome</keyword>
<protein>
    <submittedName>
        <fullName evidence="3">Nuclease-related domain protein</fullName>
    </submittedName>
</protein>
<comment type="caution">
    <text evidence="3">The sequence shown here is derived from an EMBL/GenBank/DDBJ whole genome shotgun (WGS) entry which is preliminary data.</text>
</comment>
<dbReference type="InterPro" id="IPR011528">
    <property type="entry name" value="NERD"/>
</dbReference>
<dbReference type="Proteomes" id="UP000019402">
    <property type="component" value="Unassembled WGS sequence"/>
</dbReference>
<reference evidence="3 4" key="1">
    <citation type="journal article" date="2014" name="Genome Announc.">
        <title>Draft Genome Sequence of Cytophaga fermentans JCM 21142T, a Facultative Anaerobe Isolated from Marine Mud.</title>
        <authorList>
            <person name="Starns D."/>
            <person name="Oshima K."/>
            <person name="Suda W."/>
            <person name="Iino T."/>
            <person name="Yuki M."/>
            <person name="Inoue J."/>
            <person name="Kitamura K."/>
            <person name="Iida T."/>
            <person name="Darby A."/>
            <person name="Hattori M."/>
            <person name="Ohkuma M."/>
        </authorList>
    </citation>
    <scope>NUCLEOTIDE SEQUENCE [LARGE SCALE GENOMIC DNA]</scope>
    <source>
        <strain evidence="3 4">JCM 21142</strain>
    </source>
</reference>
<dbReference type="AlphaFoldDB" id="W7YBN3"/>
<dbReference type="RefSeq" id="WP_052343080.1">
    <property type="nucleotide sequence ID" value="NZ_BAMD01000136.1"/>
</dbReference>
<dbReference type="EMBL" id="BAMD01000136">
    <property type="protein sequence ID" value="GAF05842.1"/>
    <property type="molecule type" value="Genomic_DNA"/>
</dbReference>
<sequence length="243" mass="28402">MEVWKYIGEYDSIIFGTVIGMVLLVIIIPLIRKIRDRKLLKTVTSLNRGTQSERDLVLQLLKYGIPAQTIFHDLFIEKNNGEFSQIDVVVATTEGIIVFEVKDYSGWIFGNGNYTHWTKVLAYGKNKYRFYNPIKQNQNHIQTLRKQLRQFEKIPFFSIIAFYGDCELKEINFVPEGTFLVKSPRIFEVLRHIKKENEAAPYINKNEIVRLLKQAVQNGESISKQKKHIENINDMLGKDRIFD</sequence>
<dbReference type="PROSITE" id="PS50965">
    <property type="entry name" value="NERD"/>
    <property type="match status" value="1"/>
</dbReference>
<dbReference type="eggNOG" id="COG0551">
    <property type="taxonomic scope" value="Bacteria"/>
</dbReference>
<keyword evidence="1" id="KW-0472">Membrane</keyword>
<evidence type="ECO:0000259" key="2">
    <source>
        <dbReference type="PROSITE" id="PS50965"/>
    </source>
</evidence>
<dbReference type="Pfam" id="PF08378">
    <property type="entry name" value="NERD"/>
    <property type="match status" value="1"/>
</dbReference>
<proteinExistence type="predicted"/>
<accession>W7YBN3</accession>
<evidence type="ECO:0000313" key="4">
    <source>
        <dbReference type="Proteomes" id="UP000019402"/>
    </source>
</evidence>
<keyword evidence="1" id="KW-1133">Transmembrane helix</keyword>
<feature type="domain" description="NERD" evidence="2">
    <location>
        <begin position="48"/>
        <end position="167"/>
    </location>
</feature>
<organism evidence="3 4">
    <name type="scientific">Saccharicrinis fermentans DSM 9555 = JCM 21142</name>
    <dbReference type="NCBI Taxonomy" id="869213"/>
    <lineage>
        <taxon>Bacteria</taxon>
        <taxon>Pseudomonadati</taxon>
        <taxon>Bacteroidota</taxon>
        <taxon>Bacteroidia</taxon>
        <taxon>Marinilabiliales</taxon>
        <taxon>Marinilabiliaceae</taxon>
        <taxon>Saccharicrinis</taxon>
    </lineage>
</organism>
<evidence type="ECO:0000256" key="1">
    <source>
        <dbReference type="SAM" id="Phobius"/>
    </source>
</evidence>